<keyword evidence="2" id="KW-0479">Metal-binding</keyword>
<dbReference type="InterPro" id="IPR026590">
    <property type="entry name" value="Ssirtuin_cat_dom"/>
</dbReference>
<keyword evidence="1" id="KW-0520">NAD</keyword>
<proteinExistence type="predicted"/>
<dbReference type="AlphaFoldDB" id="A0A6I6ELP3"/>
<reference evidence="4 5" key="1">
    <citation type="submission" date="2019-12" db="EMBL/GenBank/DDBJ databases">
        <title>Erwinia sp. nov., isolated from droppings of birds in the Qinghai-Tiebt plateau of China.</title>
        <authorList>
            <person name="Ge Y."/>
        </authorList>
    </citation>
    <scope>NUCLEOTIDE SEQUENCE [LARGE SCALE GENOMIC DNA]</scope>
    <source>
        <strain evidence="4 5">J780</strain>
    </source>
</reference>
<feature type="binding site" evidence="2">
    <location>
        <position position="137"/>
    </location>
    <ligand>
        <name>Zn(2+)</name>
        <dbReference type="ChEBI" id="CHEBI:29105"/>
    </ligand>
</feature>
<organism evidence="4 5">
    <name type="scientific">Erwinia sorbitola</name>
    <dbReference type="NCBI Taxonomy" id="2681984"/>
    <lineage>
        <taxon>Bacteria</taxon>
        <taxon>Pseudomonadati</taxon>
        <taxon>Pseudomonadota</taxon>
        <taxon>Gammaproteobacteria</taxon>
        <taxon>Enterobacterales</taxon>
        <taxon>Erwiniaceae</taxon>
        <taxon>Erwinia</taxon>
    </lineage>
</organism>
<protein>
    <submittedName>
        <fullName evidence="4">Sir2 silent information regulator family NAD-dependent deacetylase</fullName>
    </submittedName>
</protein>
<dbReference type="InterPro" id="IPR050134">
    <property type="entry name" value="NAD-dep_sirtuin_deacylases"/>
</dbReference>
<evidence type="ECO:0000313" key="5">
    <source>
        <dbReference type="Proteomes" id="UP000424752"/>
    </source>
</evidence>
<dbReference type="PROSITE" id="PS50305">
    <property type="entry name" value="SIRTUIN"/>
    <property type="match status" value="1"/>
</dbReference>
<dbReference type="SUPFAM" id="SSF52467">
    <property type="entry name" value="DHS-like NAD/FAD-binding domain"/>
    <property type="match status" value="1"/>
</dbReference>
<feature type="binding site" evidence="2">
    <location>
        <position position="141"/>
    </location>
    <ligand>
        <name>Zn(2+)</name>
        <dbReference type="ChEBI" id="CHEBI:29105"/>
    </ligand>
</feature>
<sequence length="284" mass="31939">MNMEKRLQAAKAAFKNADCVLIGAGAGFSAAAGLTYSNKRFTDNFQAFIQKYGMTDMYSAGFYPFPSEEAKWAYWAKHIEINRFAPPALPLFQTLFELVKNKNYFVITTNVDAQFYKTGFAAERIFATQGDYGKLQCATGCHKTLYDNGDLVKQWLNHTDCNTLEIPTELVPQCPKCGGKMAMHLRIDGNFVENAEWHAASARYAEFAQQSLHGNTVYLELGVGYNTPGIIRYPFEKMTYDNPDATLVRINRDEPQGFAETAAQTVAFTEDPKMVLENLMENTK</sequence>
<evidence type="ECO:0000259" key="3">
    <source>
        <dbReference type="PROSITE" id="PS50305"/>
    </source>
</evidence>
<comment type="caution">
    <text evidence="2">Lacks conserved residue(s) required for the propagation of feature annotation.</text>
</comment>
<dbReference type="EMBL" id="CP046509">
    <property type="protein sequence ID" value="QGU87561.1"/>
    <property type="molecule type" value="Genomic_DNA"/>
</dbReference>
<evidence type="ECO:0000256" key="2">
    <source>
        <dbReference type="PROSITE-ProRule" id="PRU00236"/>
    </source>
</evidence>
<dbReference type="InterPro" id="IPR029035">
    <property type="entry name" value="DHS-like_NAD/FAD-binding_dom"/>
</dbReference>
<keyword evidence="2" id="KW-0862">Zinc</keyword>
<evidence type="ECO:0000313" key="4">
    <source>
        <dbReference type="EMBL" id="QGU87561.1"/>
    </source>
</evidence>
<feature type="binding site" evidence="2">
    <location>
        <position position="177"/>
    </location>
    <ligand>
        <name>Zn(2+)</name>
        <dbReference type="ChEBI" id="CHEBI:29105"/>
    </ligand>
</feature>
<dbReference type="GO" id="GO:0070403">
    <property type="term" value="F:NAD+ binding"/>
    <property type="evidence" value="ECO:0007669"/>
    <property type="project" value="TreeGrafter"/>
</dbReference>
<dbReference type="PANTHER" id="PTHR11085:SF10">
    <property type="entry name" value="NAD-DEPENDENT PROTEIN DEACYLASE SIRTUIN-5, MITOCHONDRIAL-RELATED"/>
    <property type="match status" value="1"/>
</dbReference>
<accession>A0A6I6ELP3</accession>
<name>A0A6I6ELP3_9GAMM</name>
<gene>
    <name evidence="4" type="ORF">GN242_10160</name>
</gene>
<feature type="domain" description="Deacetylase sirtuin-type" evidence="3">
    <location>
        <begin position="1"/>
        <end position="282"/>
    </location>
</feature>
<feature type="binding site" evidence="2">
    <location>
        <position position="174"/>
    </location>
    <ligand>
        <name>Zn(2+)</name>
        <dbReference type="ChEBI" id="CHEBI:29105"/>
    </ligand>
</feature>
<evidence type="ECO:0000256" key="1">
    <source>
        <dbReference type="ARBA" id="ARBA00023027"/>
    </source>
</evidence>
<dbReference type="GO" id="GO:0017136">
    <property type="term" value="F:histone deacetylase activity, NAD-dependent"/>
    <property type="evidence" value="ECO:0007669"/>
    <property type="project" value="TreeGrafter"/>
</dbReference>
<dbReference type="GO" id="GO:0046872">
    <property type="term" value="F:metal ion binding"/>
    <property type="evidence" value="ECO:0007669"/>
    <property type="project" value="UniProtKB-KW"/>
</dbReference>
<dbReference type="KEGG" id="erwi:GN242_10160"/>
<dbReference type="Proteomes" id="UP000424752">
    <property type="component" value="Chromosome"/>
</dbReference>
<dbReference type="PANTHER" id="PTHR11085">
    <property type="entry name" value="NAD-DEPENDENT PROTEIN DEACYLASE SIRTUIN-5, MITOCHONDRIAL-RELATED"/>
    <property type="match status" value="1"/>
</dbReference>
<dbReference type="Gene3D" id="3.40.50.1220">
    <property type="entry name" value="TPP-binding domain"/>
    <property type="match status" value="1"/>
</dbReference>